<dbReference type="RefSeq" id="WP_079699578.1">
    <property type="nucleotide sequence ID" value="NZ_JADNAH010000024.1"/>
</dbReference>
<dbReference type="GO" id="GO:0016301">
    <property type="term" value="F:kinase activity"/>
    <property type="evidence" value="ECO:0007669"/>
    <property type="project" value="UniProtKB-KW"/>
</dbReference>
<keyword evidence="1" id="KW-0808">Transferase</keyword>
<feature type="domain" description="Carbohydrate kinase PfkB" evidence="3">
    <location>
        <begin position="16"/>
        <end position="264"/>
    </location>
</feature>
<dbReference type="InterPro" id="IPR002173">
    <property type="entry name" value="Carboh/pur_kinase_PfkB_CS"/>
</dbReference>
<comment type="caution">
    <text evidence="4">The sequence shown here is derived from an EMBL/GenBank/DDBJ whole genome shotgun (WGS) entry which is preliminary data.</text>
</comment>
<dbReference type="SUPFAM" id="SSF53613">
    <property type="entry name" value="Ribokinase-like"/>
    <property type="match status" value="1"/>
</dbReference>
<gene>
    <name evidence="4" type="ORF">EDD78_1029</name>
</gene>
<organism evidence="4 5">
    <name type="scientific">Harryflintia acetispora</name>
    <dbReference type="NCBI Taxonomy" id="1849041"/>
    <lineage>
        <taxon>Bacteria</taxon>
        <taxon>Bacillati</taxon>
        <taxon>Bacillota</taxon>
        <taxon>Clostridia</taxon>
        <taxon>Eubacteriales</taxon>
        <taxon>Oscillospiraceae</taxon>
        <taxon>Harryflintia</taxon>
    </lineage>
</organism>
<keyword evidence="2" id="KW-0418">Kinase</keyword>
<dbReference type="Gene3D" id="3.40.1190.20">
    <property type="match status" value="1"/>
</dbReference>
<sequence length="272" mass="29766">MRMIGLGDNVCDCYLHQGLYYPGGNCVNVAVNCKRDGFEEAAYMGVFGDDDKAEYLKWALDQEGISYERSRVLHAPTGQPGVNLNEEGDRIFVGGIAKDTAQQIVSMCLTKDDLAYLGGFDLCHSSCYSLLEHELHKLQGVVELSFDFSDYRDEEYLQKVCPYAKYGFFSGADLSEEEIKKLIGTCHELGTKIVGVTRGGKGALFSIEGKLYEQGIKKTEVVDTMGAGDSFIAGFLTKYTHTGDPVESLDFAATCAAKTCTIPGGFGYPHKL</sequence>
<evidence type="ECO:0000259" key="3">
    <source>
        <dbReference type="Pfam" id="PF00294"/>
    </source>
</evidence>
<keyword evidence="5" id="KW-1185">Reference proteome</keyword>
<dbReference type="AlphaFoldDB" id="A0A9X8Y8V4"/>
<dbReference type="EMBL" id="SLUK01000002">
    <property type="protein sequence ID" value="TCL44396.1"/>
    <property type="molecule type" value="Genomic_DNA"/>
</dbReference>
<proteinExistence type="predicted"/>
<dbReference type="PROSITE" id="PS00584">
    <property type="entry name" value="PFKB_KINASES_2"/>
    <property type="match status" value="1"/>
</dbReference>
<evidence type="ECO:0000256" key="2">
    <source>
        <dbReference type="ARBA" id="ARBA00022777"/>
    </source>
</evidence>
<protein>
    <submittedName>
        <fullName evidence="4">Fructoselysine 6-kinase</fullName>
    </submittedName>
</protein>
<evidence type="ECO:0000256" key="1">
    <source>
        <dbReference type="ARBA" id="ARBA00022679"/>
    </source>
</evidence>
<reference evidence="4 5" key="1">
    <citation type="submission" date="2019-03" db="EMBL/GenBank/DDBJ databases">
        <title>Genomic Encyclopedia of Type Strains, Phase IV (KMG-IV): sequencing the most valuable type-strain genomes for metagenomic binning, comparative biology and taxonomic classification.</title>
        <authorList>
            <person name="Goeker M."/>
        </authorList>
    </citation>
    <scope>NUCLEOTIDE SEQUENCE [LARGE SCALE GENOMIC DNA]</scope>
    <source>
        <strain evidence="4 5">DSM 100433</strain>
    </source>
</reference>
<evidence type="ECO:0000313" key="5">
    <source>
        <dbReference type="Proteomes" id="UP000294682"/>
    </source>
</evidence>
<evidence type="ECO:0000313" key="4">
    <source>
        <dbReference type="EMBL" id="TCL44396.1"/>
    </source>
</evidence>
<dbReference type="PANTHER" id="PTHR10584">
    <property type="entry name" value="SUGAR KINASE"/>
    <property type="match status" value="1"/>
</dbReference>
<dbReference type="InterPro" id="IPR011611">
    <property type="entry name" value="PfkB_dom"/>
</dbReference>
<dbReference type="PANTHER" id="PTHR10584:SF166">
    <property type="entry name" value="RIBOKINASE"/>
    <property type="match status" value="1"/>
</dbReference>
<dbReference type="InterPro" id="IPR029056">
    <property type="entry name" value="Ribokinase-like"/>
</dbReference>
<dbReference type="Pfam" id="PF00294">
    <property type="entry name" value="PfkB"/>
    <property type="match status" value="1"/>
</dbReference>
<dbReference type="Proteomes" id="UP000294682">
    <property type="component" value="Unassembled WGS sequence"/>
</dbReference>
<name>A0A9X8Y8V4_9FIRM</name>
<dbReference type="OrthoDB" id="9775849at2"/>
<accession>A0A9X8Y8V4</accession>